<sequence>MPNVKTHHLGPKLCYSIGRDGISIRGSGVVNNDIIIFCFGEIDCRCHIHKHIGKKSYKEIIDDIVEKYFIALKKCIESLTVTTCVYNVVPTVRAKDIKENPEFPLVGSDEERKRYVLYFNSRLKDKCHEYGFIFFDVYDKYIDKDGFLNRGLSDGNVHIQDGRFIENFLKT</sequence>
<reference evidence="1" key="1">
    <citation type="journal article" date="2020" name="Nature">
        <title>Giant virus diversity and host interactions through global metagenomics.</title>
        <authorList>
            <person name="Schulz F."/>
            <person name="Roux S."/>
            <person name="Paez-Espino D."/>
            <person name="Jungbluth S."/>
            <person name="Walsh D.A."/>
            <person name="Denef V.J."/>
            <person name="McMahon K.D."/>
            <person name="Konstantinidis K.T."/>
            <person name="Eloe-Fadrosh E.A."/>
            <person name="Kyrpides N.C."/>
            <person name="Woyke T."/>
        </authorList>
    </citation>
    <scope>NUCLEOTIDE SEQUENCE</scope>
    <source>
        <strain evidence="1">GVMAG-M-3300010158-60</strain>
    </source>
</reference>
<dbReference type="AlphaFoldDB" id="A0A6C0BCB1"/>
<proteinExistence type="predicted"/>
<protein>
    <recommendedName>
        <fullName evidence="2">SGNH hydrolase-type esterase domain-containing protein</fullName>
    </recommendedName>
</protein>
<organism evidence="1">
    <name type="scientific">viral metagenome</name>
    <dbReference type="NCBI Taxonomy" id="1070528"/>
    <lineage>
        <taxon>unclassified sequences</taxon>
        <taxon>metagenomes</taxon>
        <taxon>organismal metagenomes</taxon>
    </lineage>
</organism>
<dbReference type="InterPro" id="IPR036514">
    <property type="entry name" value="SGNH_hydro_sf"/>
</dbReference>
<dbReference type="SUPFAM" id="SSF52266">
    <property type="entry name" value="SGNH hydrolase"/>
    <property type="match status" value="1"/>
</dbReference>
<evidence type="ECO:0000313" key="1">
    <source>
        <dbReference type="EMBL" id="QHS89444.1"/>
    </source>
</evidence>
<dbReference type="EMBL" id="MN739109">
    <property type="protein sequence ID" value="QHS89444.1"/>
    <property type="molecule type" value="Genomic_DNA"/>
</dbReference>
<name>A0A6C0BCB1_9ZZZZ</name>
<dbReference type="Gene3D" id="3.40.50.1110">
    <property type="entry name" value="SGNH hydrolase"/>
    <property type="match status" value="1"/>
</dbReference>
<evidence type="ECO:0008006" key="2">
    <source>
        <dbReference type="Google" id="ProtNLM"/>
    </source>
</evidence>
<accession>A0A6C0BCB1</accession>